<evidence type="ECO:0000313" key="1">
    <source>
        <dbReference type="EMBL" id="MPC82259.1"/>
    </source>
</evidence>
<protein>
    <submittedName>
        <fullName evidence="1">Uncharacterized protein</fullName>
    </submittedName>
</protein>
<gene>
    <name evidence="1" type="ORF">E2C01_076913</name>
</gene>
<evidence type="ECO:0000313" key="2">
    <source>
        <dbReference type="Proteomes" id="UP000324222"/>
    </source>
</evidence>
<keyword evidence="2" id="KW-1185">Reference proteome</keyword>
<organism evidence="1 2">
    <name type="scientific">Portunus trituberculatus</name>
    <name type="common">Swimming crab</name>
    <name type="synonym">Neptunus trituberculatus</name>
    <dbReference type="NCBI Taxonomy" id="210409"/>
    <lineage>
        <taxon>Eukaryota</taxon>
        <taxon>Metazoa</taxon>
        <taxon>Ecdysozoa</taxon>
        <taxon>Arthropoda</taxon>
        <taxon>Crustacea</taxon>
        <taxon>Multicrustacea</taxon>
        <taxon>Malacostraca</taxon>
        <taxon>Eumalacostraca</taxon>
        <taxon>Eucarida</taxon>
        <taxon>Decapoda</taxon>
        <taxon>Pleocyemata</taxon>
        <taxon>Brachyura</taxon>
        <taxon>Eubrachyura</taxon>
        <taxon>Portunoidea</taxon>
        <taxon>Portunidae</taxon>
        <taxon>Portuninae</taxon>
        <taxon>Portunus</taxon>
    </lineage>
</organism>
<sequence length="61" mass="6802">MEHEDVFSRDAQDLGCMTLVEHSINTTDSLPIKHKPPHLANLSLAKLTFGGRVATEHRVHV</sequence>
<accession>A0A5B7IJT8</accession>
<dbReference type="Proteomes" id="UP000324222">
    <property type="component" value="Unassembled WGS sequence"/>
</dbReference>
<dbReference type="EMBL" id="VSRR010059246">
    <property type="protein sequence ID" value="MPC82259.1"/>
    <property type="molecule type" value="Genomic_DNA"/>
</dbReference>
<dbReference type="AlphaFoldDB" id="A0A5B7IJT8"/>
<comment type="caution">
    <text evidence="1">The sequence shown here is derived from an EMBL/GenBank/DDBJ whole genome shotgun (WGS) entry which is preliminary data.</text>
</comment>
<name>A0A5B7IJT8_PORTR</name>
<reference evidence="1 2" key="1">
    <citation type="submission" date="2019-05" db="EMBL/GenBank/DDBJ databases">
        <title>Another draft genome of Portunus trituberculatus and its Hox gene families provides insights of decapod evolution.</title>
        <authorList>
            <person name="Jeong J.-H."/>
            <person name="Song I."/>
            <person name="Kim S."/>
            <person name="Choi T."/>
            <person name="Kim D."/>
            <person name="Ryu S."/>
            <person name="Kim W."/>
        </authorList>
    </citation>
    <scope>NUCLEOTIDE SEQUENCE [LARGE SCALE GENOMIC DNA]</scope>
    <source>
        <tissue evidence="1">Muscle</tissue>
    </source>
</reference>
<proteinExistence type="predicted"/>